<comment type="caution">
    <text evidence="2">The sequence shown here is derived from an EMBL/GenBank/DDBJ whole genome shotgun (WGS) entry which is preliminary data.</text>
</comment>
<dbReference type="OrthoDB" id="9765242at2"/>
<organism evidence="2 3">
    <name type="scientific">Acetomicrobium hydrogeniformans ATCC BAA-1850</name>
    <dbReference type="NCBI Taxonomy" id="592015"/>
    <lineage>
        <taxon>Bacteria</taxon>
        <taxon>Thermotogati</taxon>
        <taxon>Synergistota</taxon>
        <taxon>Synergistia</taxon>
        <taxon>Synergistales</taxon>
        <taxon>Acetomicrobiaceae</taxon>
        <taxon>Acetomicrobium</taxon>
    </lineage>
</organism>
<dbReference type="EMBL" id="ACJX03000001">
    <property type="protein sequence ID" value="KRT35964.1"/>
    <property type="molecule type" value="Genomic_DNA"/>
</dbReference>
<proteinExistence type="predicted"/>
<dbReference type="eggNOG" id="COG1044">
    <property type="taxonomic scope" value="Bacteria"/>
</dbReference>
<dbReference type="STRING" id="592015.HMPREF1705_03225"/>
<dbReference type="Pfam" id="PF05580">
    <property type="entry name" value="Peptidase_S55"/>
    <property type="match status" value="1"/>
</dbReference>
<keyword evidence="3" id="KW-1185">Reference proteome</keyword>
<reference evidence="3" key="1">
    <citation type="submission" date="2012-09" db="EMBL/GenBank/DDBJ databases">
        <authorList>
            <person name="Weinstock G."/>
            <person name="Sodergren E."/>
            <person name="Clifton S."/>
            <person name="Fulton L."/>
            <person name="Fulton B."/>
            <person name="Courtney L."/>
            <person name="Fronick C."/>
            <person name="Harrison M."/>
            <person name="Strong C."/>
            <person name="Farmer C."/>
            <person name="Delehaunty K."/>
            <person name="Markovic C."/>
            <person name="Hall O."/>
            <person name="Minx P."/>
            <person name="Tomlinson C."/>
            <person name="Mitreva M."/>
            <person name="Nelson J."/>
            <person name="Hou S."/>
            <person name="Wollam A."/>
            <person name="Pepin K.H."/>
            <person name="Johnson M."/>
            <person name="Bhonagiri V."/>
            <person name="Nash W.E."/>
            <person name="Suruliraj S."/>
            <person name="Warren W."/>
            <person name="Chinwalla A."/>
            <person name="Mardis E.R."/>
            <person name="Wilson R.K."/>
        </authorList>
    </citation>
    <scope>NUCLEOTIDE SEQUENCE [LARGE SCALE GENOMIC DNA]</scope>
    <source>
        <strain evidence="3">OS1</strain>
    </source>
</reference>
<name>A0A0T5XC76_9BACT</name>
<feature type="domain" description="Peptidase S55" evidence="1">
    <location>
        <begin position="1"/>
        <end position="161"/>
    </location>
</feature>
<dbReference type="AlphaFoldDB" id="A0A0T5XC76"/>
<sequence>MDFNGLFKSLGRRRFYLAFVLSSFLVFGHAFFNGSVFAAAFVPKVPVFPLSELKPGMQGEVVTVVKGLERVSFPAEVVSIIPSQNEPKSLILIRAKGPLVEKIGGIAAGMSGSPFFIGGKLVGAIGYGWEFSDHNLGLVTPIEEMTKALERSSGAEGVVKHGFYEGKNAPMIASGVSRRGAERISDDLKGRAEVLPFDLPQGGISVDYNAKLNPGDSVGVLLAWGDVTVGATGTLTALDDKGNFLAFAHPFLNRGDVSFPLTRSWVHEVIPSIRSPFKLGSPLSIVGVVSQDRPQAIAGRVGSFPYGVEVSVKFTDESGKSTSKRFQVVNDPFLMNRVLPGALLGLLDDLWGRVGEGTGYVSVKIEGKGFTEGFSRKNVYFSDNDIIGQIVNQEIMRLVSSLSLNRFKEIEPLGIHVELQVTRKPEIVYIEKLEIPNKDEVKKGQDLDVHVTLRNFRGEPEVKKLKLKVPEKATGLCEVVVRGGGIAEPSQVSLMSGWRAITSFDELLSEIKAEESNNQVIVELLYGFLLEEEEEGGMPLDENYELVSEMKKRRMEEGTLRVFDTNYYVEGLLRRTVTIQNIEGN</sequence>
<evidence type="ECO:0000313" key="3">
    <source>
        <dbReference type="Proteomes" id="UP000005273"/>
    </source>
</evidence>
<evidence type="ECO:0000259" key="1">
    <source>
        <dbReference type="PROSITE" id="PS51494"/>
    </source>
</evidence>
<dbReference type="Proteomes" id="UP000005273">
    <property type="component" value="Unassembled WGS sequence"/>
</dbReference>
<protein>
    <submittedName>
        <fullName evidence="2">SpoIVB peptidase S55</fullName>
    </submittedName>
</protein>
<accession>A0A0T5XC76</accession>
<gene>
    <name evidence="2" type="ORF">HMPREF1705_03225</name>
</gene>
<evidence type="ECO:0000313" key="2">
    <source>
        <dbReference type="EMBL" id="KRT35964.1"/>
    </source>
</evidence>
<dbReference type="PROSITE" id="PS51494">
    <property type="entry name" value="SPOIVB"/>
    <property type="match status" value="1"/>
</dbReference>
<dbReference type="InterPro" id="IPR008763">
    <property type="entry name" value="Peptidase_S55"/>
</dbReference>
<dbReference type="RefSeq" id="WP_057940868.1">
    <property type="nucleotide sequence ID" value="NZ_ACJX03000001.1"/>
</dbReference>